<dbReference type="Gene3D" id="3.40.50.1980">
    <property type="entry name" value="Nitrogenase molybdenum iron protein domain"/>
    <property type="match status" value="2"/>
</dbReference>
<evidence type="ECO:0000259" key="3">
    <source>
        <dbReference type="Pfam" id="PF01497"/>
    </source>
</evidence>
<dbReference type="Proteomes" id="UP001597417">
    <property type="component" value="Unassembled WGS sequence"/>
</dbReference>
<feature type="domain" description="Fe/B12 periplasmic-binding" evidence="3">
    <location>
        <begin position="35"/>
        <end position="196"/>
    </location>
</feature>
<organism evidence="4 5">
    <name type="scientific">Amycolatopsis pigmentata</name>
    <dbReference type="NCBI Taxonomy" id="450801"/>
    <lineage>
        <taxon>Bacteria</taxon>
        <taxon>Bacillati</taxon>
        <taxon>Actinomycetota</taxon>
        <taxon>Actinomycetes</taxon>
        <taxon>Pseudonocardiales</taxon>
        <taxon>Pseudonocardiaceae</taxon>
        <taxon>Amycolatopsis</taxon>
    </lineage>
</organism>
<dbReference type="Pfam" id="PF01497">
    <property type="entry name" value="Peripla_BP_2"/>
    <property type="match status" value="1"/>
</dbReference>
<reference evidence="5" key="1">
    <citation type="journal article" date="2019" name="Int. J. Syst. Evol. Microbiol.">
        <title>The Global Catalogue of Microorganisms (GCM) 10K type strain sequencing project: providing services to taxonomists for standard genome sequencing and annotation.</title>
        <authorList>
            <consortium name="The Broad Institute Genomics Platform"/>
            <consortium name="The Broad Institute Genome Sequencing Center for Infectious Disease"/>
            <person name="Wu L."/>
            <person name="Ma J."/>
        </authorList>
    </citation>
    <scope>NUCLEOTIDE SEQUENCE [LARGE SCALE GENOMIC DNA]</scope>
    <source>
        <strain evidence="5">CGMCC 4.7645</strain>
    </source>
</reference>
<dbReference type="InterPro" id="IPR050902">
    <property type="entry name" value="ABC_Transporter_SBP"/>
</dbReference>
<keyword evidence="5" id="KW-1185">Reference proteome</keyword>
<accession>A0ABW5G5M4</accession>
<evidence type="ECO:0000313" key="4">
    <source>
        <dbReference type="EMBL" id="MFD2421930.1"/>
    </source>
</evidence>
<evidence type="ECO:0000256" key="1">
    <source>
        <dbReference type="ARBA" id="ARBA00008814"/>
    </source>
</evidence>
<evidence type="ECO:0000256" key="2">
    <source>
        <dbReference type="ARBA" id="ARBA00022729"/>
    </source>
</evidence>
<dbReference type="RefSeq" id="WP_378270773.1">
    <property type="nucleotide sequence ID" value="NZ_JBHUKR010000024.1"/>
</dbReference>
<comment type="similarity">
    <text evidence="1">Belongs to the bacterial solute-binding protein 8 family.</text>
</comment>
<sequence>MITLFDDLGSDVALRGAPARVVSLVPALTEAIEVTVPGRLAGATDYCTHPSTLDVARVGGSKYPKLDRVLALRPDLVLANSEENRPEDVETLRANGIPVWVMRAPATVPHALASLRRLLTQAFEAYEPRWLVEAEELWRATRPVRARAVVPVWRKPWVILGRDTFGGDVLRRLGISVVYAGHEDRYPRPELDELRAWFTDGSADVLVLPDEPYEFTDDDGPGAFPGVRYVLVSGRYLTWYGPSLIEAHRALDAALSAVLEEGVFTTDDP</sequence>
<dbReference type="PANTHER" id="PTHR30535:SF35">
    <property type="entry name" value="PERIPLASMIC BINDING PROTEIN"/>
    <property type="match status" value="1"/>
</dbReference>
<dbReference type="SUPFAM" id="SSF53807">
    <property type="entry name" value="Helical backbone' metal receptor"/>
    <property type="match status" value="1"/>
</dbReference>
<keyword evidence="2" id="KW-0732">Signal</keyword>
<protein>
    <submittedName>
        <fullName evidence="4">Helical backbone metal receptor</fullName>
    </submittedName>
</protein>
<dbReference type="EMBL" id="JBHUKR010000024">
    <property type="protein sequence ID" value="MFD2421930.1"/>
    <property type="molecule type" value="Genomic_DNA"/>
</dbReference>
<dbReference type="PANTHER" id="PTHR30535">
    <property type="entry name" value="VITAMIN B12-BINDING PROTEIN"/>
    <property type="match status" value="1"/>
</dbReference>
<name>A0ABW5G5M4_9PSEU</name>
<proteinExistence type="inferred from homology"/>
<comment type="caution">
    <text evidence="4">The sequence shown here is derived from an EMBL/GenBank/DDBJ whole genome shotgun (WGS) entry which is preliminary data.</text>
</comment>
<dbReference type="NCBIfam" id="NF038402">
    <property type="entry name" value="TroA_like"/>
    <property type="match status" value="1"/>
</dbReference>
<dbReference type="InterPro" id="IPR002491">
    <property type="entry name" value="ABC_transptr_periplasmic_BD"/>
</dbReference>
<keyword evidence="4" id="KW-0675">Receptor</keyword>
<dbReference type="InterPro" id="IPR054828">
    <property type="entry name" value="Vit_B12_bind_prot"/>
</dbReference>
<gene>
    <name evidence="4" type="ORF">ACFSXZ_36945</name>
</gene>
<evidence type="ECO:0000313" key="5">
    <source>
        <dbReference type="Proteomes" id="UP001597417"/>
    </source>
</evidence>